<dbReference type="InterPro" id="IPR050463">
    <property type="entry name" value="Gfo/Idh/MocA_oxidrdct_glycsds"/>
</dbReference>
<dbReference type="Pfam" id="PF01408">
    <property type="entry name" value="GFO_IDH_MocA"/>
    <property type="match status" value="1"/>
</dbReference>
<dbReference type="PANTHER" id="PTHR43818">
    <property type="entry name" value="BCDNA.GH03377"/>
    <property type="match status" value="1"/>
</dbReference>
<proteinExistence type="predicted"/>
<accession>A0ABX3EY68</accession>
<comment type="caution">
    <text evidence="4">The sequence shown here is derived from an EMBL/GenBank/DDBJ whole genome shotgun (WGS) entry which is preliminary data.</text>
</comment>
<evidence type="ECO:0000259" key="2">
    <source>
        <dbReference type="Pfam" id="PF01408"/>
    </source>
</evidence>
<dbReference type="InterPro" id="IPR036291">
    <property type="entry name" value="NAD(P)-bd_dom_sf"/>
</dbReference>
<feature type="domain" description="Gfo/Idh/MocA-like oxidoreductase N-terminal" evidence="2">
    <location>
        <begin position="4"/>
        <end position="130"/>
    </location>
</feature>
<sequence>MKQLRIGMIGYKFMGKAHSNAYRSLPMFFPKALKPEMSVLCGRNADALKEAADQLGWQETVTDWRELVGRDDIDWIDINAPSDAHKEIALAAVKAGKHVFCEKPLALTLADSREMLKAAEDAGVMHMVGFNYRFSPAVRLAKRLVESGRLGQIYHFRAWFLQDWILDPEFPLVWRLQKEIAGSGSHGDLGAHLIDLAHYLVGDLKEVIGMSETFIKERPLAAEMTGLSAKASAGGPRGPVTVDDATLFLARFANGAMGSFEATRFAAGHRSTNSFEINGSLGSVKFDFERMNELEVYLTSDDEDVQGFRRVLATDPVHDYAEAWWPPGHTIGFEHTFIHEILELSSAAAEGRQPVPNFHDGVKCQAVLEAVERSVQERRWVELSEM</sequence>
<evidence type="ECO:0000313" key="5">
    <source>
        <dbReference type="Proteomes" id="UP000186058"/>
    </source>
</evidence>
<name>A0ABX3EY68_9BACL</name>
<dbReference type="Gene3D" id="3.30.360.10">
    <property type="entry name" value="Dihydrodipicolinate Reductase, domain 2"/>
    <property type="match status" value="1"/>
</dbReference>
<dbReference type="Pfam" id="PF22725">
    <property type="entry name" value="GFO_IDH_MocA_C3"/>
    <property type="match status" value="1"/>
</dbReference>
<dbReference type="EMBL" id="LVWI01000001">
    <property type="protein sequence ID" value="OKP91695.1"/>
    <property type="molecule type" value="Genomic_DNA"/>
</dbReference>
<dbReference type="SUPFAM" id="SSF55347">
    <property type="entry name" value="Glyceraldehyde-3-phosphate dehydrogenase-like, C-terminal domain"/>
    <property type="match status" value="1"/>
</dbReference>
<feature type="domain" description="GFO/IDH/MocA-like oxidoreductase" evidence="3">
    <location>
        <begin position="138"/>
        <end position="284"/>
    </location>
</feature>
<evidence type="ECO:0000256" key="1">
    <source>
        <dbReference type="ARBA" id="ARBA00023002"/>
    </source>
</evidence>
<dbReference type="InterPro" id="IPR055170">
    <property type="entry name" value="GFO_IDH_MocA-like_dom"/>
</dbReference>
<protein>
    <submittedName>
        <fullName evidence="4">Dehydrogenase</fullName>
    </submittedName>
</protein>
<dbReference type="InterPro" id="IPR000683">
    <property type="entry name" value="Gfo/Idh/MocA-like_OxRdtase_N"/>
</dbReference>
<evidence type="ECO:0000259" key="3">
    <source>
        <dbReference type="Pfam" id="PF22725"/>
    </source>
</evidence>
<keyword evidence="5" id="KW-1185">Reference proteome</keyword>
<dbReference type="Proteomes" id="UP000186058">
    <property type="component" value="Unassembled WGS sequence"/>
</dbReference>
<dbReference type="RefSeq" id="WP_074106303.1">
    <property type="nucleotide sequence ID" value="NZ_LVWI01000001.1"/>
</dbReference>
<keyword evidence="1" id="KW-0560">Oxidoreductase</keyword>
<dbReference type="PANTHER" id="PTHR43818:SF11">
    <property type="entry name" value="BCDNA.GH03377"/>
    <property type="match status" value="1"/>
</dbReference>
<gene>
    <name evidence="4" type="ORF">A3844_00790</name>
</gene>
<dbReference type="SUPFAM" id="SSF51735">
    <property type="entry name" value="NAD(P)-binding Rossmann-fold domains"/>
    <property type="match status" value="1"/>
</dbReference>
<reference evidence="4 5" key="1">
    <citation type="submission" date="2016-03" db="EMBL/GenBank/DDBJ databases">
        <authorList>
            <person name="Sant'Anna F.H."/>
            <person name="Ambrosini A."/>
            <person name="Souza R."/>
            <person name="Bach E."/>
            <person name="Fernandes G."/>
            <person name="Balsanelli E."/>
            <person name="Baura V.A."/>
            <person name="Souza E.M."/>
            <person name="Passaglia L."/>
        </authorList>
    </citation>
    <scope>NUCLEOTIDE SEQUENCE [LARGE SCALE GENOMIC DNA]</scope>
    <source>
        <strain evidence="4 5">P26E</strain>
    </source>
</reference>
<organism evidence="4 5">
    <name type="scientific">Paenibacillus helianthi</name>
    <dbReference type="NCBI Taxonomy" id="1349432"/>
    <lineage>
        <taxon>Bacteria</taxon>
        <taxon>Bacillati</taxon>
        <taxon>Bacillota</taxon>
        <taxon>Bacilli</taxon>
        <taxon>Bacillales</taxon>
        <taxon>Paenibacillaceae</taxon>
        <taxon>Paenibacillus</taxon>
    </lineage>
</organism>
<evidence type="ECO:0000313" key="4">
    <source>
        <dbReference type="EMBL" id="OKP91695.1"/>
    </source>
</evidence>
<dbReference type="Gene3D" id="3.40.50.720">
    <property type="entry name" value="NAD(P)-binding Rossmann-like Domain"/>
    <property type="match status" value="1"/>
</dbReference>